<dbReference type="AlphaFoldDB" id="A0A077QFA5"/>
<evidence type="ECO:0000313" key="1">
    <source>
        <dbReference type="EMBL" id="CDH30946.1"/>
    </source>
</evidence>
<comment type="caution">
    <text evidence="1">The sequence shown here is derived from an EMBL/GenBank/DDBJ whole genome shotgun (WGS) entry which is preliminary data.</text>
</comment>
<evidence type="ECO:0000313" key="2">
    <source>
        <dbReference type="Proteomes" id="UP000028480"/>
    </source>
</evidence>
<dbReference type="EMBL" id="CBTB010000024">
    <property type="protein sequence ID" value="CDH30946.1"/>
    <property type="molecule type" value="Genomic_DNA"/>
</dbReference>
<reference evidence="1" key="1">
    <citation type="submission" date="2013-07" db="EMBL/GenBank/DDBJ databases">
        <title>Sub-species coevolution in mutualistic symbiosis.</title>
        <authorList>
            <person name="Murfin K."/>
            <person name="Klassen J."/>
            <person name="Lee M."/>
            <person name="Forst S."/>
            <person name="Stock P."/>
            <person name="Goodrich-Blair H."/>
        </authorList>
    </citation>
    <scope>NUCLEOTIDE SEQUENCE [LARGE SCALE GENOMIC DNA]</scope>
    <source>
        <strain evidence="1">Intermedium</strain>
    </source>
</reference>
<dbReference type="HOGENOM" id="CLU_3241555_0_0_6"/>
<sequence>MKKYLNQQKINKVRNYQGMIIFYLYKKMNLANSIYAVDSRGQS</sequence>
<accession>A0A077QFA5</accession>
<organism evidence="1 2">
    <name type="scientific">Xenorhabdus bovienii str. Intermedium</name>
    <dbReference type="NCBI Taxonomy" id="1379677"/>
    <lineage>
        <taxon>Bacteria</taxon>
        <taxon>Pseudomonadati</taxon>
        <taxon>Pseudomonadota</taxon>
        <taxon>Gammaproteobacteria</taxon>
        <taxon>Enterobacterales</taxon>
        <taxon>Morganellaceae</taxon>
        <taxon>Xenorhabdus</taxon>
    </lineage>
</organism>
<dbReference type="Proteomes" id="UP000028480">
    <property type="component" value="Unassembled WGS sequence"/>
</dbReference>
<gene>
    <name evidence="1" type="ORF">XBI1_120004</name>
</gene>
<name>A0A077QFA5_XENBV</name>
<proteinExistence type="predicted"/>
<protein>
    <submittedName>
        <fullName evidence="1">Uncharacterized protein</fullName>
    </submittedName>
</protein>